<dbReference type="PANTHER" id="PTHR34978">
    <property type="entry name" value="POSSIBLE SENSOR-TRANSDUCER PROTEIN BLAR"/>
    <property type="match status" value="1"/>
</dbReference>
<keyword evidence="1" id="KW-0472">Membrane</keyword>
<protein>
    <submittedName>
        <fullName evidence="3">M56 family metallopeptidase</fullName>
    </submittedName>
</protein>
<feature type="transmembrane region" description="Helical" evidence="1">
    <location>
        <begin position="121"/>
        <end position="141"/>
    </location>
</feature>
<gene>
    <name evidence="3" type="ORF">MUG84_15205</name>
</gene>
<dbReference type="Proteomes" id="UP001139347">
    <property type="component" value="Unassembled WGS sequence"/>
</dbReference>
<dbReference type="CDD" id="cd07341">
    <property type="entry name" value="M56_BlaR1_MecR1_like"/>
    <property type="match status" value="1"/>
</dbReference>
<dbReference type="RefSeq" id="WP_244726120.1">
    <property type="nucleotide sequence ID" value="NZ_JALIRP010000006.1"/>
</dbReference>
<feature type="domain" description="Peptidase M56" evidence="2">
    <location>
        <begin position="8"/>
        <end position="285"/>
    </location>
</feature>
<keyword evidence="4" id="KW-1185">Reference proteome</keyword>
<dbReference type="InterPro" id="IPR008756">
    <property type="entry name" value="Peptidase_M56"/>
</dbReference>
<evidence type="ECO:0000313" key="4">
    <source>
        <dbReference type="Proteomes" id="UP001139347"/>
    </source>
</evidence>
<dbReference type="AlphaFoldDB" id="A0A9X2B6T2"/>
<dbReference type="InterPro" id="IPR052173">
    <property type="entry name" value="Beta-lactam_resp_regulator"/>
</dbReference>
<feature type="transmembrane region" description="Helical" evidence="1">
    <location>
        <begin position="294"/>
        <end position="313"/>
    </location>
</feature>
<accession>A0A9X2B6T2</accession>
<keyword evidence="1" id="KW-1133">Transmembrane helix</keyword>
<feature type="transmembrane region" description="Helical" evidence="1">
    <location>
        <begin position="205"/>
        <end position="227"/>
    </location>
</feature>
<feature type="transmembrane region" description="Helical" evidence="1">
    <location>
        <begin position="35"/>
        <end position="54"/>
    </location>
</feature>
<evidence type="ECO:0000259" key="2">
    <source>
        <dbReference type="Pfam" id="PF05569"/>
    </source>
</evidence>
<organism evidence="3 4">
    <name type="scientific">Paenibacillus mangrovi</name>
    <dbReference type="NCBI Taxonomy" id="2931978"/>
    <lineage>
        <taxon>Bacteria</taxon>
        <taxon>Bacillati</taxon>
        <taxon>Bacillota</taxon>
        <taxon>Bacilli</taxon>
        <taxon>Bacillales</taxon>
        <taxon>Paenibacillaceae</taxon>
        <taxon>Paenibacillus</taxon>
    </lineage>
</organism>
<dbReference type="Pfam" id="PF05569">
    <property type="entry name" value="Peptidase_M56"/>
    <property type="match status" value="1"/>
</dbReference>
<keyword evidence="1" id="KW-0812">Transmembrane</keyword>
<reference evidence="3" key="1">
    <citation type="submission" date="2022-04" db="EMBL/GenBank/DDBJ databases">
        <title>Paenibacillus mangrovi sp. nov., a novel endophytic bacterium isolated from bark of Kandelia candel.</title>
        <authorList>
            <person name="Tuo L."/>
        </authorList>
    </citation>
    <scope>NUCLEOTIDE SEQUENCE</scope>
    <source>
        <strain evidence="3">KQZ6P-2</strain>
    </source>
</reference>
<dbReference type="EMBL" id="JALIRP010000006">
    <property type="protein sequence ID" value="MCJ8013083.1"/>
    <property type="molecule type" value="Genomic_DNA"/>
</dbReference>
<name>A0A9X2B6T2_9BACL</name>
<evidence type="ECO:0000256" key="1">
    <source>
        <dbReference type="SAM" id="Phobius"/>
    </source>
</evidence>
<dbReference type="PANTHER" id="PTHR34978:SF3">
    <property type="entry name" value="SLR0241 PROTEIN"/>
    <property type="match status" value="1"/>
</dbReference>
<comment type="caution">
    <text evidence="3">The sequence shown here is derived from an EMBL/GenBank/DDBJ whole genome shotgun (WGS) entry which is preliminary data.</text>
</comment>
<proteinExistence type="predicted"/>
<evidence type="ECO:0000313" key="3">
    <source>
        <dbReference type="EMBL" id="MCJ8013083.1"/>
    </source>
</evidence>
<feature type="transmembrane region" description="Helical" evidence="1">
    <location>
        <begin position="6"/>
        <end position="28"/>
    </location>
</feature>
<sequence>MSELFVSVLNMSLTASYVILVVILIRLLLKKAPKVISYALWGVVAFRLVVPFTFESVFSLLPRNRDSNPIPPIPQGSIHQQSPQINSGLEVVDSFVSGTLPAPTVGNSVDPLQIYIQFGSYIWALGMLVLLIYSLVSVLLLKKQLKNAQFIEQNIYEAENLKTPFVLGLIRPKIYLPVGLHAKERSYILLHEQTHIKRYDHIIKLAAFLVLSVHWFNPLVWVAFILMSRDMEFSCDERVLNKMNSDIDIKKSYASSLLSLATDRHILNGSPLAFGEGNVKGRIKNVLNYRKPRFWVLVFSIVIMIAVGIGLIANPKIKGIDELEQITGSKNIPSGEEVSFELPEKSAAEILSDLVNQQFSIKGNQISDDDQETVVTFGKAFLNLYTGAIAEQKAVSFKNYISNENLLKFTNKMLELEQRRELNGGSGVIFGLENEFKKAELKRHDGNVYYVSLPFSNQGSARTLKMLVQAENKALKIVDLYFGNKDGVDTIVTGHPADRKLHDPKLWDDQVWVDGVSEKLEKFESELNS</sequence>